<dbReference type="GO" id="GO:0005874">
    <property type="term" value="C:microtubule"/>
    <property type="evidence" value="ECO:0007669"/>
    <property type="project" value="UniProtKB-KW"/>
</dbReference>
<evidence type="ECO:0000256" key="2">
    <source>
        <dbReference type="ARBA" id="ARBA00022490"/>
    </source>
</evidence>
<dbReference type="OMA" id="QYNFNED"/>
<name>A0A8S1SU90_PAROT</name>
<dbReference type="Pfam" id="PF00225">
    <property type="entry name" value="Kinesin"/>
    <property type="match status" value="1"/>
</dbReference>
<evidence type="ECO:0000256" key="7">
    <source>
        <dbReference type="ARBA" id="ARBA00022840"/>
    </source>
</evidence>
<dbReference type="GO" id="GO:0005524">
    <property type="term" value="F:ATP binding"/>
    <property type="evidence" value="ECO:0007669"/>
    <property type="project" value="UniProtKB-UniRule"/>
</dbReference>
<evidence type="ECO:0000313" key="15">
    <source>
        <dbReference type="EMBL" id="CAD8144445.1"/>
    </source>
</evidence>
<keyword evidence="5" id="KW-0677">Repeat</keyword>
<evidence type="ECO:0000259" key="14">
    <source>
        <dbReference type="PROSITE" id="PS50067"/>
    </source>
</evidence>
<dbReference type="EMBL" id="CAJJDP010000016">
    <property type="protein sequence ID" value="CAD8144445.1"/>
    <property type="molecule type" value="Genomic_DNA"/>
</dbReference>
<keyword evidence="4" id="KW-0493">Microtubule</keyword>
<dbReference type="GO" id="GO:0007052">
    <property type="term" value="P:mitotic spindle organization"/>
    <property type="evidence" value="ECO:0007669"/>
    <property type="project" value="TreeGrafter"/>
</dbReference>
<keyword evidence="10" id="KW-0206">Cytoskeleton</keyword>
<dbReference type="PROSITE" id="PS50067">
    <property type="entry name" value="KINESIN_MOTOR_2"/>
    <property type="match status" value="1"/>
</dbReference>
<organism evidence="15 16">
    <name type="scientific">Paramecium octaurelia</name>
    <dbReference type="NCBI Taxonomy" id="43137"/>
    <lineage>
        <taxon>Eukaryota</taxon>
        <taxon>Sar</taxon>
        <taxon>Alveolata</taxon>
        <taxon>Ciliophora</taxon>
        <taxon>Intramacronucleata</taxon>
        <taxon>Oligohymenophorea</taxon>
        <taxon>Peniculida</taxon>
        <taxon>Parameciidae</taxon>
        <taxon>Paramecium</taxon>
    </lineage>
</organism>
<dbReference type="PANTHER" id="PTHR47969">
    <property type="entry name" value="CHROMOSOME-ASSOCIATED KINESIN KIF4A-RELATED"/>
    <property type="match status" value="1"/>
</dbReference>
<feature type="binding site" evidence="12">
    <location>
        <begin position="98"/>
        <end position="105"/>
    </location>
    <ligand>
        <name>ATP</name>
        <dbReference type="ChEBI" id="CHEBI:30616"/>
    </ligand>
</feature>
<evidence type="ECO:0000256" key="6">
    <source>
        <dbReference type="ARBA" id="ARBA00022741"/>
    </source>
</evidence>
<dbReference type="PROSITE" id="PS00411">
    <property type="entry name" value="KINESIN_MOTOR_1"/>
    <property type="match status" value="1"/>
</dbReference>
<dbReference type="FunFam" id="2.130.10.10:FF:002448">
    <property type="entry name" value="Uncharacterized protein"/>
    <property type="match status" value="1"/>
</dbReference>
<keyword evidence="2" id="KW-0963">Cytoplasm</keyword>
<dbReference type="InterPro" id="IPR001752">
    <property type="entry name" value="Kinesin_motor_dom"/>
</dbReference>
<keyword evidence="6 12" id="KW-0547">Nucleotide-binding</keyword>
<feature type="coiled-coil region" evidence="13">
    <location>
        <begin position="493"/>
        <end position="753"/>
    </location>
</feature>
<comment type="similarity">
    <text evidence="12">Belongs to the TRAFAC class myosin-kinesin ATPase superfamily. Kinesin family.</text>
</comment>
<feature type="repeat" description="WD" evidence="11">
    <location>
        <begin position="1069"/>
        <end position="1107"/>
    </location>
</feature>
<comment type="subcellular location">
    <subcellularLocation>
        <location evidence="1">Cytoplasm</location>
        <location evidence="1">Cytoskeleton</location>
    </subcellularLocation>
</comment>
<evidence type="ECO:0000256" key="9">
    <source>
        <dbReference type="ARBA" id="ARBA00023175"/>
    </source>
</evidence>
<sequence>MVKLLRNQNIKMDIQTQQLNVQVAVRVRPLSNKELNAKDECCLKTEDNRIILPQNGKIFTFDHVFNQNSNQEEIFESCVTNLILRCFEGYNSTILAYGQTGSGKTFTMGTSGLDQYSDQNEWGMIPRAVYFLFDEVEKRKQEQDIIITCSYVELYNEQIIDLLNESTMKSNLQPTIREEKDHTISIQNLTTIAVINPQDMLQILNKGGTHRTTAATQMNLNSSRSHAIFTIYFEINRESEEGSLSAKFHFVDLAGSERLKKTMAIGKQMEEGININQSLLVLGNVIKTLSDQKKSAHVPYRESKLTRILQDSLGGNSNTYMIACISPSASNYEETINTLKYASRAREIKNKPTQNRDPHAAQILILKQQIFGLQDQIKQYSQILQENNINTDSIKSTAIQIYESISPSSGPQQNCSEHGETILKLKNQNYQLEKQLNSLQKELQNSQKVLSESMLESYKAKKQRDQIMKQFQDAKKILQKYNIQYNFNEDQQMDTYYNEIASLKKVVQEQEQRIFLLQSNNDQLLKEARRDQKLLRQKQHELMRLEKQKQDVDQIDDDFELDDSELIEKDLQIEEQEQQLQELDKIKIETIQLLQDDKQNYLKQISILEEEKAKLQKQLNNKQDSAQMNSLKLKIQEYETKILDMRQKEMTSKQLQKKLEDQECQVKELRTNIEQMKKQKVDLIKKMKQENEKYIKDKEQKHKELIYAKKQKIQQDTLVSKLKNENTKKDVQLKRKEDELQKQKNEKLIVKQHNRYNPNKSLQYDTFEKQIDDLFTELILGEQAEEQITKEYSKLEELQEELRQIEVKICSLQIKIDQIQFDMTQNSAVCSIENVQQFELELNDFQQKRENISETIEFQLKKIDDYRVICQKANDYYTIVLTNQYFKDLPNWCTRSFRYVIDNWVKDHYQMTLYAQQIEELNQTNQELINAKPSPIKKSIRQNTPIDDLKRQINEYKRKLQALQNQYRTTSIELDYYKNFYSEQINKQQKDKSIGISQQLQHSQSFHSIRNSITKEQKQEQLPLALTHVKSFGQLGSGMRIRNSVSQHWITEQLNSSQEIINYDIVKTLQGHDQPVLSLYTKDNILCSGQYKQFKVWDIESQQLISTIDQSNHCRSIYYWADRDAFAVSHGSQISLYDPLTLMCKGLLKSSIEEIKSITSINGLLVAAGKSINSNALNIWDSRQNTILYEFEKGSDILSLYGSDENSELIYGTLKHYTKRIPFNKNKYNQIQQLQPPQLDKVNGVASFGDYIVSCSLSKRMLLWNQQTGLEITTNDSIHKDLITALTIDKSLKLIYTASKDGYVRAIKVNEDGKFQLLHDITASNQQINALHVIQDNHLVISGGQDKLIKIWKPSKNLLQMQNAIGEFIVDDQN</sequence>
<protein>
    <recommendedName>
        <fullName evidence="14">Kinesin motor domain-containing protein</fullName>
    </recommendedName>
</protein>
<evidence type="ECO:0000256" key="4">
    <source>
        <dbReference type="ARBA" id="ARBA00022701"/>
    </source>
</evidence>
<evidence type="ECO:0000256" key="13">
    <source>
        <dbReference type="SAM" id="Coils"/>
    </source>
</evidence>
<dbReference type="Pfam" id="PF25764">
    <property type="entry name" value="KIF21A_4th"/>
    <property type="match status" value="1"/>
</dbReference>
<keyword evidence="16" id="KW-1185">Reference proteome</keyword>
<dbReference type="GO" id="GO:0003777">
    <property type="term" value="F:microtubule motor activity"/>
    <property type="evidence" value="ECO:0007669"/>
    <property type="project" value="InterPro"/>
</dbReference>
<gene>
    <name evidence="15" type="ORF">POCTA_138.1.T0160152</name>
</gene>
<keyword evidence="8 13" id="KW-0175">Coiled coil</keyword>
<dbReference type="InterPro" id="IPR001680">
    <property type="entry name" value="WD40_rpt"/>
</dbReference>
<dbReference type="OrthoDB" id="295192at2759"/>
<dbReference type="GO" id="GO:0007018">
    <property type="term" value="P:microtubule-based movement"/>
    <property type="evidence" value="ECO:0007669"/>
    <property type="project" value="InterPro"/>
</dbReference>
<evidence type="ECO:0000256" key="12">
    <source>
        <dbReference type="PROSITE-ProRule" id="PRU00283"/>
    </source>
</evidence>
<feature type="coiled-coil region" evidence="13">
    <location>
        <begin position="781"/>
        <end position="862"/>
    </location>
</feature>
<dbReference type="GO" id="GO:0005875">
    <property type="term" value="C:microtubule associated complex"/>
    <property type="evidence" value="ECO:0007669"/>
    <property type="project" value="TreeGrafter"/>
</dbReference>
<reference evidence="15" key="1">
    <citation type="submission" date="2021-01" db="EMBL/GenBank/DDBJ databases">
        <authorList>
            <consortium name="Genoscope - CEA"/>
            <person name="William W."/>
        </authorList>
    </citation>
    <scope>NUCLEOTIDE SEQUENCE</scope>
</reference>
<dbReference type="FunFam" id="3.40.850.10:FF:000011">
    <property type="entry name" value="Kinesin family member 21A"/>
    <property type="match status" value="1"/>
</dbReference>
<evidence type="ECO:0000256" key="8">
    <source>
        <dbReference type="ARBA" id="ARBA00023054"/>
    </source>
</evidence>
<dbReference type="Proteomes" id="UP000683925">
    <property type="component" value="Unassembled WGS sequence"/>
</dbReference>
<dbReference type="GO" id="GO:0008017">
    <property type="term" value="F:microtubule binding"/>
    <property type="evidence" value="ECO:0007669"/>
    <property type="project" value="InterPro"/>
</dbReference>
<evidence type="ECO:0000256" key="1">
    <source>
        <dbReference type="ARBA" id="ARBA00004245"/>
    </source>
</evidence>
<evidence type="ECO:0000256" key="11">
    <source>
        <dbReference type="PROSITE-ProRule" id="PRU00221"/>
    </source>
</evidence>
<dbReference type="FunFam" id="2.130.10.10:FF:002116">
    <property type="entry name" value="Uncharacterized protein"/>
    <property type="match status" value="1"/>
</dbReference>
<dbReference type="Pfam" id="PF00400">
    <property type="entry name" value="WD40"/>
    <property type="match status" value="1"/>
</dbReference>
<feature type="domain" description="Kinesin motor" evidence="14">
    <location>
        <begin position="20"/>
        <end position="348"/>
    </location>
</feature>
<dbReference type="SMART" id="SM00129">
    <property type="entry name" value="KISc"/>
    <property type="match status" value="1"/>
</dbReference>
<keyword evidence="9 12" id="KW-0505">Motor protein</keyword>
<evidence type="ECO:0000313" key="16">
    <source>
        <dbReference type="Proteomes" id="UP000683925"/>
    </source>
</evidence>
<dbReference type="SMART" id="SM00320">
    <property type="entry name" value="WD40"/>
    <property type="match status" value="5"/>
</dbReference>
<keyword evidence="7 12" id="KW-0067">ATP-binding</keyword>
<dbReference type="GO" id="GO:0051231">
    <property type="term" value="P:spindle elongation"/>
    <property type="evidence" value="ECO:0007669"/>
    <property type="project" value="TreeGrafter"/>
</dbReference>
<feature type="coiled-coil region" evidence="13">
    <location>
        <begin position="911"/>
        <end position="973"/>
    </location>
</feature>
<dbReference type="InterPro" id="IPR019821">
    <property type="entry name" value="Kinesin_motor_CS"/>
</dbReference>
<keyword evidence="3 11" id="KW-0853">WD repeat</keyword>
<feature type="repeat" description="WD" evidence="11">
    <location>
        <begin position="1321"/>
        <end position="1353"/>
    </location>
</feature>
<evidence type="ECO:0000256" key="5">
    <source>
        <dbReference type="ARBA" id="ARBA00022737"/>
    </source>
</evidence>
<dbReference type="InterPro" id="IPR027640">
    <property type="entry name" value="Kinesin-like_fam"/>
</dbReference>
<dbReference type="PROSITE" id="PS50082">
    <property type="entry name" value="WD_REPEATS_2"/>
    <property type="match status" value="2"/>
</dbReference>
<feature type="coiled-coil region" evidence="13">
    <location>
        <begin position="422"/>
        <end position="456"/>
    </location>
</feature>
<dbReference type="PANTHER" id="PTHR47969:SF15">
    <property type="entry name" value="CHROMOSOME-ASSOCIATED KINESIN KIF4A-RELATED"/>
    <property type="match status" value="1"/>
</dbReference>
<comment type="caution">
    <text evidence="15">The sequence shown here is derived from an EMBL/GenBank/DDBJ whole genome shotgun (WGS) entry which is preliminary data.</text>
</comment>
<evidence type="ECO:0000256" key="10">
    <source>
        <dbReference type="ARBA" id="ARBA00023212"/>
    </source>
</evidence>
<proteinExistence type="inferred from homology"/>
<accession>A0A8S1SU90</accession>
<evidence type="ECO:0000256" key="3">
    <source>
        <dbReference type="ARBA" id="ARBA00022574"/>
    </source>
</evidence>